<keyword evidence="2" id="KW-1185">Reference proteome</keyword>
<dbReference type="Pfam" id="PF08843">
    <property type="entry name" value="AbiEii"/>
    <property type="match status" value="1"/>
</dbReference>
<comment type="caution">
    <text evidence="1">The sequence shown here is derived from an EMBL/GenBank/DDBJ whole genome shotgun (WGS) entry which is preliminary data.</text>
</comment>
<gene>
    <name evidence="1" type="ORF">RS130_18175</name>
</gene>
<sequence>MDRNSIYYKQVQLLMQVLPFVAKQEYFALKGGTAINLFVRDFPRLSVDIDLVYLPMKGRDEALQDISEALDAISADLKAALKDIELTEAYKSKRDSLRLIVGRNGVQIKVELSAVFRGTVYEPQMMEVCAAVEDEFGYAEVPVVALADLYAGKICAALDRQHPRDLFDVKWLLENECLNDEIRKALIIYLASHNRPMAELLRPQFKDISAIYAGEFANMAETDVPLEELVAVRERLVELIHQGLTDSEKGFLLSFKNREPDWALLELEDVSDLPAIKWKQINLAKMPDDKHKLALEKLKEVLGV</sequence>
<organism evidence="1 2">
    <name type="scientific">Paraglaciecola aquimarina</name>
    <dbReference type="NCBI Taxonomy" id="1235557"/>
    <lineage>
        <taxon>Bacteria</taxon>
        <taxon>Pseudomonadati</taxon>
        <taxon>Pseudomonadota</taxon>
        <taxon>Gammaproteobacteria</taxon>
        <taxon>Alteromonadales</taxon>
        <taxon>Alteromonadaceae</taxon>
        <taxon>Paraglaciecola</taxon>
    </lineage>
</organism>
<name>A0ABU3T000_9ALTE</name>
<dbReference type="GO" id="GO:0016740">
    <property type="term" value="F:transferase activity"/>
    <property type="evidence" value="ECO:0007669"/>
    <property type="project" value="UniProtKB-KW"/>
</dbReference>
<dbReference type="EMBL" id="JAWDIO010000002">
    <property type="protein sequence ID" value="MDU0355565.1"/>
    <property type="molecule type" value="Genomic_DNA"/>
</dbReference>
<reference evidence="1 2" key="1">
    <citation type="submission" date="2023-10" db="EMBL/GenBank/DDBJ databases">
        <title>Glaciecola aquimarina strain GGW-M5 nov., isolated from a coastal seawater.</title>
        <authorList>
            <person name="Bayburt H."/>
            <person name="Kim J.M."/>
            <person name="Choi B.J."/>
            <person name="Jeon C.O."/>
        </authorList>
    </citation>
    <scope>NUCLEOTIDE SEQUENCE [LARGE SCALE GENOMIC DNA]</scope>
    <source>
        <strain evidence="1 2">KCTC 32108</strain>
    </source>
</reference>
<dbReference type="InterPro" id="IPR014942">
    <property type="entry name" value="AbiEii"/>
</dbReference>
<keyword evidence="1" id="KW-0808">Transferase</keyword>
<evidence type="ECO:0000313" key="2">
    <source>
        <dbReference type="Proteomes" id="UP001247805"/>
    </source>
</evidence>
<dbReference type="RefSeq" id="WP_316027099.1">
    <property type="nucleotide sequence ID" value="NZ_JAWDIO010000002.1"/>
</dbReference>
<evidence type="ECO:0000313" key="1">
    <source>
        <dbReference type="EMBL" id="MDU0355565.1"/>
    </source>
</evidence>
<dbReference type="Gene3D" id="3.10.450.620">
    <property type="entry name" value="JHP933, nucleotidyltransferase-like core domain"/>
    <property type="match status" value="1"/>
</dbReference>
<protein>
    <submittedName>
        <fullName evidence="1">Nucleotidyl transferase AbiEii/AbiGii toxin family protein</fullName>
    </submittedName>
</protein>
<dbReference type="Proteomes" id="UP001247805">
    <property type="component" value="Unassembled WGS sequence"/>
</dbReference>
<proteinExistence type="predicted"/>
<accession>A0ABU3T000</accession>